<keyword evidence="3" id="KW-0285">Flavoprotein</keyword>
<evidence type="ECO:0000313" key="9">
    <source>
        <dbReference type="EMBL" id="MBC8546691.1"/>
    </source>
</evidence>
<dbReference type="PANTHER" id="PTHR43429:SF1">
    <property type="entry name" value="NAD(P)H SULFUR OXIDOREDUCTASE (COA-DEPENDENT)"/>
    <property type="match status" value="1"/>
</dbReference>
<keyword evidence="4" id="KW-0274">FAD</keyword>
<organism evidence="9 10">
    <name type="scientific">Ligaoa zhengdingensis</name>
    <dbReference type="NCBI Taxonomy" id="2763658"/>
    <lineage>
        <taxon>Bacteria</taxon>
        <taxon>Bacillati</taxon>
        <taxon>Bacillota</taxon>
        <taxon>Clostridia</taxon>
        <taxon>Eubacteriales</taxon>
        <taxon>Oscillospiraceae</taxon>
        <taxon>Ligaoa</taxon>
    </lineage>
</organism>
<dbReference type="Pfam" id="PF07992">
    <property type="entry name" value="Pyr_redox_2"/>
    <property type="match status" value="1"/>
</dbReference>
<dbReference type="InterPro" id="IPR016156">
    <property type="entry name" value="FAD/NAD-linked_Rdtase_dimer_sf"/>
</dbReference>
<dbReference type="InterPro" id="IPR004099">
    <property type="entry name" value="Pyr_nucl-diS_OxRdtase_dimer"/>
</dbReference>
<dbReference type="Proteomes" id="UP000653127">
    <property type="component" value="Unassembled WGS sequence"/>
</dbReference>
<comment type="cofactor">
    <cofactor evidence="1">
        <name>FAD</name>
        <dbReference type="ChEBI" id="CHEBI:57692"/>
    </cofactor>
</comment>
<dbReference type="Pfam" id="PF02852">
    <property type="entry name" value="Pyr_redox_dim"/>
    <property type="match status" value="1"/>
</dbReference>
<comment type="similarity">
    <text evidence="2">Belongs to the class-III pyridine nucleotide-disulfide oxidoreductase family.</text>
</comment>
<evidence type="ECO:0000256" key="4">
    <source>
        <dbReference type="ARBA" id="ARBA00022827"/>
    </source>
</evidence>
<dbReference type="PANTHER" id="PTHR43429">
    <property type="entry name" value="PYRIDINE NUCLEOTIDE-DISULFIDE OXIDOREDUCTASE DOMAIN-CONTAINING"/>
    <property type="match status" value="1"/>
</dbReference>
<keyword evidence="6" id="KW-0676">Redox-active center</keyword>
<dbReference type="PRINTS" id="PR00368">
    <property type="entry name" value="FADPNR"/>
</dbReference>
<evidence type="ECO:0000256" key="1">
    <source>
        <dbReference type="ARBA" id="ARBA00001974"/>
    </source>
</evidence>
<reference evidence="9" key="1">
    <citation type="submission" date="2020-08" db="EMBL/GenBank/DDBJ databases">
        <title>Genome public.</title>
        <authorList>
            <person name="Liu C."/>
            <person name="Sun Q."/>
        </authorList>
    </citation>
    <scope>NUCLEOTIDE SEQUENCE</scope>
    <source>
        <strain evidence="9">NSJ-31</strain>
    </source>
</reference>
<keyword evidence="10" id="KW-1185">Reference proteome</keyword>
<accession>A0A926DXN5</accession>
<evidence type="ECO:0000259" key="8">
    <source>
        <dbReference type="Pfam" id="PF07992"/>
    </source>
</evidence>
<protein>
    <submittedName>
        <fullName evidence="9">FAD-dependent oxidoreductase</fullName>
    </submittedName>
</protein>
<dbReference type="RefSeq" id="WP_249282770.1">
    <property type="nucleotide sequence ID" value="NZ_JACRST010000008.1"/>
</dbReference>
<dbReference type="AlphaFoldDB" id="A0A926DXN5"/>
<name>A0A926DXN5_9FIRM</name>
<dbReference type="EMBL" id="JACRST010000008">
    <property type="protein sequence ID" value="MBC8546691.1"/>
    <property type="molecule type" value="Genomic_DNA"/>
</dbReference>
<feature type="domain" description="FAD/NAD(P)-binding" evidence="8">
    <location>
        <begin position="4"/>
        <end position="290"/>
    </location>
</feature>
<gene>
    <name evidence="9" type="ORF">H8711_07045</name>
</gene>
<evidence type="ECO:0000256" key="3">
    <source>
        <dbReference type="ARBA" id="ARBA00022630"/>
    </source>
</evidence>
<dbReference type="GO" id="GO:0016491">
    <property type="term" value="F:oxidoreductase activity"/>
    <property type="evidence" value="ECO:0007669"/>
    <property type="project" value="UniProtKB-KW"/>
</dbReference>
<keyword evidence="5" id="KW-0560">Oxidoreductase</keyword>
<evidence type="ECO:0000259" key="7">
    <source>
        <dbReference type="Pfam" id="PF02852"/>
    </source>
</evidence>
<dbReference type="Gene3D" id="3.50.50.60">
    <property type="entry name" value="FAD/NAD(P)-binding domain"/>
    <property type="match status" value="2"/>
</dbReference>
<evidence type="ECO:0000256" key="2">
    <source>
        <dbReference type="ARBA" id="ARBA00009130"/>
    </source>
</evidence>
<dbReference type="SUPFAM" id="SSF51905">
    <property type="entry name" value="FAD/NAD(P)-binding domain"/>
    <property type="match status" value="1"/>
</dbReference>
<dbReference type="InterPro" id="IPR036188">
    <property type="entry name" value="FAD/NAD-bd_sf"/>
</dbReference>
<dbReference type="PRINTS" id="PR00411">
    <property type="entry name" value="PNDRDTASEI"/>
</dbReference>
<dbReference type="SUPFAM" id="SSF55424">
    <property type="entry name" value="FAD/NAD-linked reductases, dimerisation (C-terminal) domain"/>
    <property type="match status" value="1"/>
</dbReference>
<evidence type="ECO:0000313" key="10">
    <source>
        <dbReference type="Proteomes" id="UP000653127"/>
    </source>
</evidence>
<evidence type="ECO:0000256" key="6">
    <source>
        <dbReference type="ARBA" id="ARBA00023284"/>
    </source>
</evidence>
<feature type="domain" description="Pyridine nucleotide-disulphide oxidoreductase dimerisation" evidence="7">
    <location>
        <begin position="333"/>
        <end position="433"/>
    </location>
</feature>
<dbReference type="InterPro" id="IPR023753">
    <property type="entry name" value="FAD/NAD-binding_dom"/>
</dbReference>
<dbReference type="InterPro" id="IPR050260">
    <property type="entry name" value="FAD-bd_OxRdtase"/>
</dbReference>
<proteinExistence type="inferred from homology"/>
<sequence>MAKRLVVIGGTAAGLSAASKAKRNMPELEIEVYEKSGYVSYGACGLPYFVGNLIHEPEDLVSLTADQLRTKRGIPTYIHHEVTAIDRVAKIVTVSNLDTGDRFERPYDALVIATGAVPVLPPIPGIHAEGVHCLRTVESGIALKARVQCGAKKAVVIGGGFIGLEVAEELALSGVQVTLLEGEKRLLTFLNEEYAAEVERTLSAGGVSVHTGCPAKEIILQSGRAAGVLGADGCVYDADLVLVAVGVRPCADLARAAGLALGYKGGIVVDEHLQTSDPSIWACGDCVQMRNLITGEPCYVPLGTTANKQGRIAGGNLTGEDGCFRGVLASQVTKVFDLYIASTGLSMEQARSAGFDPACTAITKGDRASYYPGGGDNHLYLVFDRHTGRLLGAQGIGTASVAGRINVLVAAITSGMTVSQLNELDLVYAPPVAPVYDPILIAASQALKKVDKK</sequence>
<comment type="caution">
    <text evidence="9">The sequence shown here is derived from an EMBL/GenBank/DDBJ whole genome shotgun (WGS) entry which is preliminary data.</text>
</comment>
<evidence type="ECO:0000256" key="5">
    <source>
        <dbReference type="ARBA" id="ARBA00023002"/>
    </source>
</evidence>